<dbReference type="RefSeq" id="WP_078698697.1">
    <property type="nucleotide sequence ID" value="NZ_LT796768.1"/>
</dbReference>
<evidence type="ECO:0000259" key="1">
    <source>
        <dbReference type="Pfam" id="PF09359"/>
    </source>
</evidence>
<dbReference type="EMBL" id="LT796768">
    <property type="protein sequence ID" value="SKB04215.1"/>
    <property type="molecule type" value="Genomic_DNA"/>
</dbReference>
<evidence type="ECO:0000313" key="2">
    <source>
        <dbReference type="EMBL" id="SKB04215.1"/>
    </source>
</evidence>
<accession>A0A1T4YSI2</accession>
<dbReference type="InterPro" id="IPR042267">
    <property type="entry name" value="VTC_sf"/>
</dbReference>
<dbReference type="AlphaFoldDB" id="A0A1T4YSI2"/>
<feature type="domain" description="VTC" evidence="1">
    <location>
        <begin position="25"/>
        <end position="234"/>
    </location>
</feature>
<dbReference type="Proteomes" id="UP000191040">
    <property type="component" value="Chromosome I"/>
</dbReference>
<dbReference type="OrthoDB" id="148766at2"/>
<keyword evidence="3" id="KW-1185">Reference proteome</keyword>
<proteinExistence type="predicted"/>
<protein>
    <submittedName>
        <fullName evidence="2">VTC domain-containing protein</fullName>
    </submittedName>
</protein>
<dbReference type="InterPro" id="IPR033469">
    <property type="entry name" value="CYTH-like_dom_sf"/>
</dbReference>
<dbReference type="STRING" id="1736691.SAMN06295964_0507"/>
<dbReference type="GO" id="GO:0006799">
    <property type="term" value="P:polyphosphate biosynthetic process"/>
    <property type="evidence" value="ECO:0007669"/>
    <property type="project" value="UniProtKB-ARBA"/>
</dbReference>
<organism evidence="2 3">
    <name type="scientific">Aeromicrobium choanae</name>
    <dbReference type="NCBI Taxonomy" id="1736691"/>
    <lineage>
        <taxon>Bacteria</taxon>
        <taxon>Bacillati</taxon>
        <taxon>Actinomycetota</taxon>
        <taxon>Actinomycetes</taxon>
        <taxon>Propionibacteriales</taxon>
        <taxon>Nocardioidaceae</taxon>
        <taxon>Aeromicrobium</taxon>
    </lineage>
</organism>
<dbReference type="Gene3D" id="3.20.100.30">
    <property type="entry name" value="VTC, catalytic tunnel domain"/>
    <property type="match status" value="1"/>
</dbReference>
<dbReference type="InterPro" id="IPR018966">
    <property type="entry name" value="VTC_domain"/>
</dbReference>
<reference evidence="3" key="1">
    <citation type="submission" date="2017-02" db="EMBL/GenBank/DDBJ databases">
        <authorList>
            <person name="Varghese N."/>
            <person name="Submissions S."/>
        </authorList>
    </citation>
    <scope>NUCLEOTIDE SEQUENCE [LARGE SCALE GENOMIC DNA]</scope>
    <source>
        <strain evidence="3">9H-4</strain>
    </source>
</reference>
<evidence type="ECO:0000313" key="3">
    <source>
        <dbReference type="Proteomes" id="UP000191040"/>
    </source>
</evidence>
<gene>
    <name evidence="2" type="ORF">SAMN06295964_0507</name>
</gene>
<name>A0A1T4YSI2_9ACTN</name>
<dbReference type="Pfam" id="PF09359">
    <property type="entry name" value="VTC"/>
    <property type="match status" value="1"/>
</dbReference>
<sequence length="251" mass="27692">MTLLAQRLEPIGLAELVEDAALLTRVDRKYLVPTDEVAELLAEAPAGSRELEIDGRRAFAYRSTYLDTPDLAAYHLAGRGRRRRFKVRSRSYEDTGTTWLEVKVPGPRGTTVKERIEHSDPGRAPLGHEARTFVDAALSRGGVTGVRAAALEPVVVTSYRRRTLLLPEGSRVTIDLDLGWTDVRGGHGTGLHRPGLAIVETKSPSTPSALDRLLWRRGHRPTTLSKFAVGLAALDPDLPPLKWARTLKEIR</sequence>
<dbReference type="SUPFAM" id="SSF55154">
    <property type="entry name" value="CYTH-like phosphatases"/>
    <property type="match status" value="1"/>
</dbReference>
<dbReference type="CDD" id="cd07750">
    <property type="entry name" value="PolyPPase_VTC_like"/>
    <property type="match status" value="1"/>
</dbReference>